<evidence type="ECO:0000313" key="3">
    <source>
        <dbReference type="Proteomes" id="UP000245934"/>
    </source>
</evidence>
<organism evidence="2 3">
    <name type="scientific">Methanospirillum stamsii</name>
    <dbReference type="NCBI Taxonomy" id="1277351"/>
    <lineage>
        <taxon>Archaea</taxon>
        <taxon>Methanobacteriati</taxon>
        <taxon>Methanobacteriota</taxon>
        <taxon>Stenosarchaea group</taxon>
        <taxon>Methanomicrobia</taxon>
        <taxon>Methanomicrobiales</taxon>
        <taxon>Methanospirillaceae</taxon>
        <taxon>Methanospirillum</taxon>
    </lineage>
</organism>
<feature type="compositionally biased region" description="Polar residues" evidence="1">
    <location>
        <begin position="90"/>
        <end position="99"/>
    </location>
</feature>
<accession>A0A2V2NG38</accession>
<dbReference type="Proteomes" id="UP000245934">
    <property type="component" value="Unassembled WGS sequence"/>
</dbReference>
<protein>
    <submittedName>
        <fullName evidence="2">Uncharacterized protein</fullName>
    </submittedName>
</protein>
<dbReference type="OrthoDB" id="116058at2157"/>
<proteinExistence type="predicted"/>
<dbReference type="AlphaFoldDB" id="A0A2V2NG38"/>
<reference evidence="2 3" key="1">
    <citation type="submission" date="2018-05" db="EMBL/GenBank/DDBJ databases">
        <title>Draft genome of Methanospirillum stamsii Pt1.</title>
        <authorList>
            <person name="Dueholm M.S."/>
            <person name="Nielsen P.H."/>
            <person name="Bakmann L.F."/>
            <person name="Otzen D.E."/>
        </authorList>
    </citation>
    <scope>NUCLEOTIDE SEQUENCE [LARGE SCALE GENOMIC DNA]</scope>
    <source>
        <strain evidence="2 3">Pt1</strain>
    </source>
</reference>
<evidence type="ECO:0000256" key="1">
    <source>
        <dbReference type="SAM" id="MobiDB-lite"/>
    </source>
</evidence>
<comment type="caution">
    <text evidence="2">The sequence shown here is derived from an EMBL/GenBank/DDBJ whole genome shotgun (WGS) entry which is preliminary data.</text>
</comment>
<gene>
    <name evidence="2" type="ORF">DLD82_04270</name>
</gene>
<sequence>MELGYVIIGCACLLIAGLVGADSVSSTIVCDGSSWVSSTVIGQGQTYAANLFTTNMAVLMRNLDVGNDGKVSTRTNVQSAGPVGVDEYSGQGTNQTGPSENCVFALPENGTPSRDEINYMGLMQTGQYVSTRTLDPSQTGAVTMVNGSGMMIARAKSVDKNGTETRHASDVVGNMNMTERIVFGGDE</sequence>
<feature type="region of interest" description="Disordered" evidence="1">
    <location>
        <begin position="72"/>
        <end position="99"/>
    </location>
</feature>
<keyword evidence="3" id="KW-1185">Reference proteome</keyword>
<dbReference type="RefSeq" id="WP_109939876.1">
    <property type="nucleotide sequence ID" value="NZ_CP176366.1"/>
</dbReference>
<name>A0A2V2NG38_9EURY</name>
<evidence type="ECO:0000313" key="2">
    <source>
        <dbReference type="EMBL" id="PWR75357.1"/>
    </source>
</evidence>
<dbReference type="EMBL" id="QGMZ01000010">
    <property type="protein sequence ID" value="PWR75357.1"/>
    <property type="molecule type" value="Genomic_DNA"/>
</dbReference>
<dbReference type="GeneID" id="97609749"/>